<dbReference type="AlphaFoldDB" id="A0A841TT70"/>
<dbReference type="Pfam" id="PF13309">
    <property type="entry name" value="HTH_22"/>
    <property type="match status" value="1"/>
</dbReference>
<dbReference type="InterPro" id="IPR039445">
    <property type="entry name" value="DauR-like_HTH"/>
</dbReference>
<proteinExistence type="predicted"/>
<feature type="domain" description="Transcriptional regulator DauR-like HTH" evidence="2">
    <location>
        <begin position="146"/>
        <end position="206"/>
    </location>
</feature>
<protein>
    <submittedName>
        <fullName evidence="3">Transcriptional regulator</fullName>
    </submittedName>
</protein>
<reference evidence="3 4" key="1">
    <citation type="submission" date="2020-08" db="EMBL/GenBank/DDBJ databases">
        <title>Cohnella phylogeny.</title>
        <authorList>
            <person name="Dunlap C."/>
        </authorList>
    </citation>
    <scope>NUCLEOTIDE SEQUENCE [LARGE SCALE GENOMIC DNA]</scope>
    <source>
        <strain evidence="3 4">DSM 25239</strain>
    </source>
</reference>
<organism evidence="3 4">
    <name type="scientific">Cohnella xylanilytica</name>
    <dbReference type="NCBI Taxonomy" id="557555"/>
    <lineage>
        <taxon>Bacteria</taxon>
        <taxon>Bacillati</taxon>
        <taxon>Bacillota</taxon>
        <taxon>Bacilli</taxon>
        <taxon>Bacillales</taxon>
        <taxon>Paenibacillaceae</taxon>
        <taxon>Cohnella</taxon>
    </lineage>
</organism>
<evidence type="ECO:0000313" key="4">
    <source>
        <dbReference type="Proteomes" id="UP000553776"/>
    </source>
</evidence>
<accession>A0A841TT70</accession>
<name>A0A841TT70_9BACL</name>
<dbReference type="PANTHER" id="PTHR35568:SF1">
    <property type="entry name" value="TRANSCRIPTIONAL REGULATOR DAUR"/>
    <property type="match status" value="1"/>
</dbReference>
<dbReference type="Proteomes" id="UP000553776">
    <property type="component" value="Unassembled WGS sequence"/>
</dbReference>
<keyword evidence="4" id="KW-1185">Reference proteome</keyword>
<sequence>MESVTDEMEFLRDMVRALAAQFGSNCEVVLHDLRRPYDSTIVAIENGHVTGRKVGDPGTNLGLEILRGTEQDGNKFNYLTQTKDGRMLRSTSVYMKNKNGETIGALCINFDITDLMVAEKTLQSLTLTGQASPVKESFVSNVSDLLDALLQEAQEQIGKPVALMQKEDKRRMVELLDRKGALLVKKGGERICQFLNISKYTLYSYLEEIKSGSGAEGR</sequence>
<gene>
    <name evidence="3" type="ORF">H7B90_01475</name>
</gene>
<evidence type="ECO:0000259" key="2">
    <source>
        <dbReference type="Pfam" id="PF13309"/>
    </source>
</evidence>
<dbReference type="InterPro" id="IPR013559">
    <property type="entry name" value="YheO"/>
</dbReference>
<dbReference type="Gene3D" id="3.30.450.20">
    <property type="entry name" value="PAS domain"/>
    <property type="match status" value="1"/>
</dbReference>
<dbReference type="InterPro" id="IPR039446">
    <property type="entry name" value="DauR-like"/>
</dbReference>
<evidence type="ECO:0000313" key="3">
    <source>
        <dbReference type="EMBL" id="MBB6690062.1"/>
    </source>
</evidence>
<dbReference type="RefSeq" id="WP_185134093.1">
    <property type="nucleotide sequence ID" value="NZ_JACJVR010000004.1"/>
</dbReference>
<dbReference type="Pfam" id="PF08348">
    <property type="entry name" value="PAS_6"/>
    <property type="match status" value="1"/>
</dbReference>
<dbReference type="EMBL" id="JACJVR010000004">
    <property type="protein sequence ID" value="MBB6690062.1"/>
    <property type="molecule type" value="Genomic_DNA"/>
</dbReference>
<comment type="caution">
    <text evidence="3">The sequence shown here is derived from an EMBL/GenBank/DDBJ whole genome shotgun (WGS) entry which is preliminary data.</text>
</comment>
<dbReference type="PANTHER" id="PTHR35568">
    <property type="entry name" value="TRANSCRIPTIONAL REGULATOR DAUR"/>
    <property type="match status" value="1"/>
</dbReference>
<evidence type="ECO:0000259" key="1">
    <source>
        <dbReference type="Pfam" id="PF08348"/>
    </source>
</evidence>
<feature type="domain" description="YheO-like" evidence="1">
    <location>
        <begin position="9"/>
        <end position="119"/>
    </location>
</feature>